<sequence>MLMCITRPKKLGNDSVSQPDDSSGNAAKNHGVKSLASQIKDMALKSSGAYKYCATCTGPPTHGGGISSNTESDVESERLKGISSGEGTSNSGSEQRREPVVLFVEENEPKEWVAQVEPGVLITLVSLPRGGNDLKRIRFRYVNSLVGSDGGICC</sequence>
<gene>
    <name evidence="6" type="ORF">TanjilG_14696</name>
</gene>
<feature type="region of interest" description="Disordered" evidence="4">
    <location>
        <begin position="58"/>
        <end position="97"/>
    </location>
</feature>
<dbReference type="OMA" id="CTEGQAP"/>
<dbReference type="GO" id="GO:0005634">
    <property type="term" value="C:nucleus"/>
    <property type="evidence" value="ECO:0007669"/>
    <property type="project" value="UniProtKB-SubCell"/>
</dbReference>
<dbReference type="Pfam" id="PF08381">
    <property type="entry name" value="BRX"/>
    <property type="match status" value="1"/>
</dbReference>
<dbReference type="AlphaFoldDB" id="A0A1J7GSE9"/>
<feature type="compositionally biased region" description="Low complexity" evidence="4">
    <location>
        <begin position="81"/>
        <end position="93"/>
    </location>
</feature>
<dbReference type="STRING" id="3871.A0A1J7GSE9"/>
<dbReference type="PANTHER" id="PTHR46058">
    <property type="entry name" value="PROTEIN BREVIS RADIX-LIKE 1"/>
    <property type="match status" value="1"/>
</dbReference>
<comment type="similarity">
    <text evidence="2">Belongs to the BRX family.</text>
</comment>
<protein>
    <recommendedName>
        <fullName evidence="5">BRX domain-containing protein</fullName>
    </recommendedName>
</protein>
<evidence type="ECO:0000313" key="6">
    <source>
        <dbReference type="EMBL" id="OIW03471.1"/>
    </source>
</evidence>
<organism evidence="6 7">
    <name type="scientific">Lupinus angustifolius</name>
    <name type="common">Narrow-leaved blue lupine</name>
    <dbReference type="NCBI Taxonomy" id="3871"/>
    <lineage>
        <taxon>Eukaryota</taxon>
        <taxon>Viridiplantae</taxon>
        <taxon>Streptophyta</taxon>
        <taxon>Embryophyta</taxon>
        <taxon>Tracheophyta</taxon>
        <taxon>Spermatophyta</taxon>
        <taxon>Magnoliopsida</taxon>
        <taxon>eudicotyledons</taxon>
        <taxon>Gunneridae</taxon>
        <taxon>Pentapetalae</taxon>
        <taxon>rosids</taxon>
        <taxon>fabids</taxon>
        <taxon>Fabales</taxon>
        <taxon>Fabaceae</taxon>
        <taxon>Papilionoideae</taxon>
        <taxon>50 kb inversion clade</taxon>
        <taxon>genistoids sensu lato</taxon>
        <taxon>core genistoids</taxon>
        <taxon>Genisteae</taxon>
        <taxon>Lupinus</taxon>
    </lineage>
</organism>
<dbReference type="InterPro" id="IPR044532">
    <property type="entry name" value="BRX-like"/>
</dbReference>
<evidence type="ECO:0000313" key="7">
    <source>
        <dbReference type="Proteomes" id="UP000188354"/>
    </source>
</evidence>
<dbReference type="Pfam" id="PF13713">
    <property type="entry name" value="BRX_N"/>
    <property type="match status" value="1"/>
</dbReference>
<dbReference type="EMBL" id="CM007370">
    <property type="protein sequence ID" value="OIW03471.1"/>
    <property type="molecule type" value="Genomic_DNA"/>
</dbReference>
<keyword evidence="3" id="KW-0539">Nucleus</keyword>
<dbReference type="InterPro" id="IPR027988">
    <property type="entry name" value="BRX_N"/>
</dbReference>
<proteinExistence type="inferred from homology"/>
<evidence type="ECO:0000256" key="1">
    <source>
        <dbReference type="ARBA" id="ARBA00004123"/>
    </source>
</evidence>
<name>A0A1J7GSE9_LUPAN</name>
<feature type="domain" description="BRX" evidence="5">
    <location>
        <begin position="110"/>
        <end position="154"/>
    </location>
</feature>
<evidence type="ECO:0000256" key="4">
    <source>
        <dbReference type="SAM" id="MobiDB-lite"/>
    </source>
</evidence>
<dbReference type="Gramene" id="OIW03471">
    <property type="protein sequence ID" value="OIW03471"/>
    <property type="gene ID" value="TanjilG_14696"/>
</dbReference>
<evidence type="ECO:0000259" key="5">
    <source>
        <dbReference type="PROSITE" id="PS51514"/>
    </source>
</evidence>
<feature type="region of interest" description="Disordered" evidence="4">
    <location>
        <begin position="1"/>
        <end position="33"/>
    </location>
</feature>
<accession>A0A1J7GSE9</accession>
<reference evidence="6 7" key="1">
    <citation type="journal article" date="2017" name="Plant Biotechnol. J.">
        <title>A comprehensive draft genome sequence for lupin (Lupinus angustifolius), an emerging health food: insights into plant-microbe interactions and legume evolution.</title>
        <authorList>
            <person name="Hane J.K."/>
            <person name="Ming Y."/>
            <person name="Kamphuis L.G."/>
            <person name="Nelson M.N."/>
            <person name="Garg G."/>
            <person name="Atkins C.A."/>
            <person name="Bayer P.E."/>
            <person name="Bravo A."/>
            <person name="Bringans S."/>
            <person name="Cannon S."/>
            <person name="Edwards D."/>
            <person name="Foley R."/>
            <person name="Gao L.L."/>
            <person name="Harrison M.J."/>
            <person name="Huang W."/>
            <person name="Hurgobin B."/>
            <person name="Li S."/>
            <person name="Liu C.W."/>
            <person name="McGrath A."/>
            <person name="Morahan G."/>
            <person name="Murray J."/>
            <person name="Weller J."/>
            <person name="Jian J."/>
            <person name="Singh K.B."/>
        </authorList>
    </citation>
    <scope>NUCLEOTIDE SEQUENCE [LARGE SCALE GENOMIC DNA]</scope>
    <source>
        <strain evidence="7">cv. Tanjil</strain>
        <tissue evidence="6">Whole plant</tissue>
    </source>
</reference>
<evidence type="ECO:0000256" key="2">
    <source>
        <dbReference type="ARBA" id="ARBA00009057"/>
    </source>
</evidence>
<evidence type="ECO:0000256" key="3">
    <source>
        <dbReference type="ARBA" id="ARBA00023242"/>
    </source>
</evidence>
<keyword evidence="7" id="KW-1185">Reference proteome</keyword>
<dbReference type="InterPro" id="IPR013591">
    <property type="entry name" value="Brevis_radix_dom"/>
</dbReference>
<comment type="subcellular location">
    <subcellularLocation>
        <location evidence="1">Nucleus</location>
    </subcellularLocation>
</comment>
<dbReference type="PANTHER" id="PTHR46058:SF3">
    <property type="entry name" value="PROTEIN BREVIS RADIX-LIKE 4"/>
    <property type="match status" value="1"/>
</dbReference>
<dbReference type="Proteomes" id="UP000188354">
    <property type="component" value="Chromosome LG10"/>
</dbReference>
<feature type="compositionally biased region" description="Polar residues" evidence="4">
    <location>
        <begin position="14"/>
        <end position="26"/>
    </location>
</feature>
<dbReference type="PROSITE" id="PS51514">
    <property type="entry name" value="BRX"/>
    <property type="match status" value="1"/>
</dbReference>